<evidence type="ECO:0008006" key="6">
    <source>
        <dbReference type="Google" id="ProtNLM"/>
    </source>
</evidence>
<dbReference type="eggNOG" id="ENOG502QTWY">
    <property type="taxonomic scope" value="Eukaryota"/>
</dbReference>
<sequence>MEIENGGKELCDSTLVDPSYVIHLIREMIPQSSCDEFDATEDTAKDDPSAEAGCVLWDLAANDSLAKLMVDNYILDVILGILQAPKSDRIREICLGILGNLAFHEELSGVIAENRELLSTVVLQLFVTDAQTLVETCRQGLINVGLHSKQIENWIGEINTQETLEHILWIAENTLNEQLVEKVLELLLTMVDSEKKTAAVFLPGLVKSGIVSLLAKLTTSQVEGITQGSILTG</sequence>
<dbReference type="HOGENOM" id="CLU_045694_1_0_1"/>
<protein>
    <recommendedName>
        <fullName evidence="6">Protein HGH1 homolog</fullName>
    </recommendedName>
</protein>
<evidence type="ECO:0000256" key="2">
    <source>
        <dbReference type="ARBA" id="ARBA00023242"/>
    </source>
</evidence>
<dbReference type="Gene3D" id="1.25.10.10">
    <property type="entry name" value="Leucine-rich Repeat Variant"/>
    <property type="match status" value="1"/>
</dbReference>
<dbReference type="KEGG" id="smo:SELMODRAFT_424664"/>
<name>D8SQN1_SELML</name>
<dbReference type="InterPro" id="IPR052464">
    <property type="entry name" value="Synovial_Prolif_Regulator"/>
</dbReference>
<dbReference type="Gramene" id="EFJ13194">
    <property type="protein sequence ID" value="EFJ13194"/>
    <property type="gene ID" value="SELMODRAFT_424664"/>
</dbReference>
<dbReference type="GO" id="GO:0005634">
    <property type="term" value="C:nucleus"/>
    <property type="evidence" value="ECO:0007669"/>
    <property type="project" value="UniProtKB-SubCell"/>
</dbReference>
<evidence type="ECO:0000256" key="3">
    <source>
        <dbReference type="ARBA" id="ARBA00038401"/>
    </source>
</evidence>
<keyword evidence="5" id="KW-1185">Reference proteome</keyword>
<dbReference type="PANTHER" id="PTHR23424">
    <property type="entry name" value="SERUM AMYLOID A"/>
    <property type="match status" value="1"/>
</dbReference>
<dbReference type="InterPro" id="IPR011989">
    <property type="entry name" value="ARM-like"/>
</dbReference>
<comment type="similarity">
    <text evidence="3">Belongs to the SAAL1 family.</text>
</comment>
<reference evidence="4 5" key="1">
    <citation type="journal article" date="2011" name="Science">
        <title>The Selaginella genome identifies genetic changes associated with the evolution of vascular plants.</title>
        <authorList>
            <person name="Banks J.A."/>
            <person name="Nishiyama T."/>
            <person name="Hasebe M."/>
            <person name="Bowman J.L."/>
            <person name="Gribskov M."/>
            <person name="dePamphilis C."/>
            <person name="Albert V.A."/>
            <person name="Aono N."/>
            <person name="Aoyama T."/>
            <person name="Ambrose B.A."/>
            <person name="Ashton N.W."/>
            <person name="Axtell M.J."/>
            <person name="Barker E."/>
            <person name="Barker M.S."/>
            <person name="Bennetzen J.L."/>
            <person name="Bonawitz N.D."/>
            <person name="Chapple C."/>
            <person name="Cheng C."/>
            <person name="Correa L.G."/>
            <person name="Dacre M."/>
            <person name="DeBarry J."/>
            <person name="Dreyer I."/>
            <person name="Elias M."/>
            <person name="Engstrom E.M."/>
            <person name="Estelle M."/>
            <person name="Feng L."/>
            <person name="Finet C."/>
            <person name="Floyd S.K."/>
            <person name="Frommer W.B."/>
            <person name="Fujita T."/>
            <person name="Gramzow L."/>
            <person name="Gutensohn M."/>
            <person name="Harholt J."/>
            <person name="Hattori M."/>
            <person name="Heyl A."/>
            <person name="Hirai T."/>
            <person name="Hiwatashi Y."/>
            <person name="Ishikawa M."/>
            <person name="Iwata M."/>
            <person name="Karol K.G."/>
            <person name="Koehler B."/>
            <person name="Kolukisaoglu U."/>
            <person name="Kubo M."/>
            <person name="Kurata T."/>
            <person name="Lalonde S."/>
            <person name="Li K."/>
            <person name="Li Y."/>
            <person name="Litt A."/>
            <person name="Lyons E."/>
            <person name="Manning G."/>
            <person name="Maruyama T."/>
            <person name="Michael T.P."/>
            <person name="Mikami K."/>
            <person name="Miyazaki S."/>
            <person name="Morinaga S."/>
            <person name="Murata T."/>
            <person name="Mueller-Roeber B."/>
            <person name="Nelson D.R."/>
            <person name="Obara M."/>
            <person name="Oguri Y."/>
            <person name="Olmstead R.G."/>
            <person name="Onodera N."/>
            <person name="Petersen B.L."/>
            <person name="Pils B."/>
            <person name="Prigge M."/>
            <person name="Rensing S.A."/>
            <person name="Riano-Pachon D.M."/>
            <person name="Roberts A.W."/>
            <person name="Sato Y."/>
            <person name="Scheller H.V."/>
            <person name="Schulz B."/>
            <person name="Schulz C."/>
            <person name="Shakirov E.V."/>
            <person name="Shibagaki N."/>
            <person name="Shinohara N."/>
            <person name="Shippen D.E."/>
            <person name="Soerensen I."/>
            <person name="Sotooka R."/>
            <person name="Sugimoto N."/>
            <person name="Sugita M."/>
            <person name="Sumikawa N."/>
            <person name="Tanurdzic M."/>
            <person name="Theissen G."/>
            <person name="Ulvskov P."/>
            <person name="Wakazuki S."/>
            <person name="Weng J.K."/>
            <person name="Willats W.W."/>
            <person name="Wipf D."/>
            <person name="Wolf P.G."/>
            <person name="Yang L."/>
            <person name="Zimmer A.D."/>
            <person name="Zhu Q."/>
            <person name="Mitros T."/>
            <person name="Hellsten U."/>
            <person name="Loque D."/>
            <person name="Otillar R."/>
            <person name="Salamov A."/>
            <person name="Schmutz J."/>
            <person name="Shapiro H."/>
            <person name="Lindquist E."/>
            <person name="Lucas S."/>
            <person name="Rokhsar D."/>
            <person name="Grigoriev I.V."/>
        </authorList>
    </citation>
    <scope>NUCLEOTIDE SEQUENCE [LARGE SCALE GENOMIC DNA]</scope>
</reference>
<dbReference type="Proteomes" id="UP000001514">
    <property type="component" value="Unassembled WGS sequence"/>
</dbReference>
<dbReference type="InParanoid" id="D8SQN1"/>
<proteinExistence type="inferred from homology"/>
<evidence type="ECO:0000256" key="1">
    <source>
        <dbReference type="ARBA" id="ARBA00004123"/>
    </source>
</evidence>
<dbReference type="SUPFAM" id="SSF48371">
    <property type="entry name" value="ARM repeat"/>
    <property type="match status" value="1"/>
</dbReference>
<comment type="subcellular location">
    <subcellularLocation>
        <location evidence="1">Nucleus</location>
    </subcellularLocation>
</comment>
<dbReference type="STRING" id="88036.D8SQN1"/>
<dbReference type="PANTHER" id="PTHR23424:SF23">
    <property type="entry name" value="PROTEIN SAAL1"/>
    <property type="match status" value="1"/>
</dbReference>
<dbReference type="AlphaFoldDB" id="D8SQN1"/>
<evidence type="ECO:0000313" key="5">
    <source>
        <dbReference type="Proteomes" id="UP000001514"/>
    </source>
</evidence>
<dbReference type="InterPro" id="IPR016024">
    <property type="entry name" value="ARM-type_fold"/>
</dbReference>
<evidence type="ECO:0000313" key="4">
    <source>
        <dbReference type="EMBL" id="EFJ13194.1"/>
    </source>
</evidence>
<keyword evidence="2" id="KW-0539">Nucleus</keyword>
<gene>
    <name evidence="4" type="ORF">SELMODRAFT_424664</name>
</gene>
<dbReference type="FunCoup" id="D8SQN1">
    <property type="interactions" value="841"/>
</dbReference>
<organism evidence="5">
    <name type="scientific">Selaginella moellendorffii</name>
    <name type="common">Spikemoss</name>
    <dbReference type="NCBI Taxonomy" id="88036"/>
    <lineage>
        <taxon>Eukaryota</taxon>
        <taxon>Viridiplantae</taxon>
        <taxon>Streptophyta</taxon>
        <taxon>Embryophyta</taxon>
        <taxon>Tracheophyta</taxon>
        <taxon>Lycopodiopsida</taxon>
        <taxon>Selaginellales</taxon>
        <taxon>Selaginellaceae</taxon>
        <taxon>Selaginella</taxon>
    </lineage>
</organism>
<dbReference type="EMBL" id="GL377634">
    <property type="protein sequence ID" value="EFJ13194.1"/>
    <property type="molecule type" value="Genomic_DNA"/>
</dbReference>
<accession>D8SQN1</accession>